<protein>
    <submittedName>
        <fullName evidence="2">Amidophosphoribosyltransferase</fullName>
    </submittedName>
</protein>
<evidence type="ECO:0000313" key="2">
    <source>
        <dbReference type="EMBL" id="OOF57443.1"/>
    </source>
</evidence>
<dbReference type="InterPro" id="IPR029057">
    <property type="entry name" value="PRTase-like"/>
</dbReference>
<dbReference type="PANTHER" id="PTHR47505:SF1">
    <property type="entry name" value="DNA UTILIZATION PROTEIN YHGH"/>
    <property type="match status" value="1"/>
</dbReference>
<dbReference type="Gene3D" id="3.40.50.2020">
    <property type="match status" value="1"/>
</dbReference>
<sequence length="236" mass="27183">MHQKIPFSVAAFFRFACVLCQSPLKQGANGLCSGCQRKIPHYTYCGGCGASLQHFSRHCGHCRQNEPAWDRLVIVGHYCEPISYLIHRFKFQKQFWLDRTLARLLLLAAYEARRTHGLHFPQAIIPVPLYHLRQWQRGYNQADLVAKVLSRWLEIPCLSHIVKRIKHTHTQRGLTATARRRNLKNAFEVDCSKPFPYQRIALVDDVITTGSTLNEIAKQLRKLGVQEIQVWGLARA</sequence>
<keyword evidence="2" id="KW-0808">Transferase</keyword>
<dbReference type="AlphaFoldDB" id="A0A1V3JLI5"/>
<keyword evidence="2" id="KW-0328">Glycosyltransferase</keyword>
<gene>
    <name evidence="2" type="ORF">BKL49_09070</name>
</gene>
<evidence type="ECO:0000313" key="3">
    <source>
        <dbReference type="Proteomes" id="UP000188602"/>
    </source>
</evidence>
<name>A0A1V3JLI5_9PAST</name>
<dbReference type="EMBL" id="MLHQ01000024">
    <property type="protein sequence ID" value="OOF57443.1"/>
    <property type="molecule type" value="Genomic_DNA"/>
</dbReference>
<keyword evidence="3" id="KW-1185">Reference proteome</keyword>
<comment type="caution">
    <text evidence="2">The sequence shown here is derived from an EMBL/GenBank/DDBJ whole genome shotgun (WGS) entry which is preliminary data.</text>
</comment>
<reference evidence="2 3" key="1">
    <citation type="submission" date="2016-10" db="EMBL/GenBank/DDBJ databases">
        <title>Rodentibacter gen. nov. and new species.</title>
        <authorList>
            <person name="Christensen H."/>
        </authorList>
    </citation>
    <scope>NUCLEOTIDE SEQUENCE [LARGE SCALE GENOMIC DNA]</scope>
    <source>
        <strain evidence="2 3">Ac151</strain>
    </source>
</reference>
<dbReference type="Proteomes" id="UP000188602">
    <property type="component" value="Unassembled WGS sequence"/>
</dbReference>
<dbReference type="InterPro" id="IPR051910">
    <property type="entry name" value="ComF/GntX_DNA_util-trans"/>
</dbReference>
<dbReference type="CDD" id="cd06223">
    <property type="entry name" value="PRTases_typeI"/>
    <property type="match status" value="1"/>
</dbReference>
<accession>A0A1V3JLI5</accession>
<dbReference type="GO" id="GO:0016757">
    <property type="term" value="F:glycosyltransferase activity"/>
    <property type="evidence" value="ECO:0007669"/>
    <property type="project" value="UniProtKB-KW"/>
</dbReference>
<organism evidence="2 3">
    <name type="scientific">Rodentibacter myodis</name>
    <dbReference type="NCBI Taxonomy" id="1907939"/>
    <lineage>
        <taxon>Bacteria</taxon>
        <taxon>Pseudomonadati</taxon>
        <taxon>Pseudomonadota</taxon>
        <taxon>Gammaproteobacteria</taxon>
        <taxon>Pasteurellales</taxon>
        <taxon>Pasteurellaceae</taxon>
        <taxon>Rodentibacter</taxon>
    </lineage>
</organism>
<evidence type="ECO:0000256" key="1">
    <source>
        <dbReference type="ARBA" id="ARBA00008007"/>
    </source>
</evidence>
<proteinExistence type="inferred from homology"/>
<dbReference type="PANTHER" id="PTHR47505">
    <property type="entry name" value="DNA UTILIZATION PROTEIN YHGH"/>
    <property type="match status" value="1"/>
</dbReference>
<comment type="similarity">
    <text evidence="1">Belongs to the ComF/GntX family.</text>
</comment>
<dbReference type="SUPFAM" id="SSF53271">
    <property type="entry name" value="PRTase-like"/>
    <property type="match status" value="1"/>
</dbReference>
<dbReference type="RefSeq" id="WP_167367138.1">
    <property type="nucleotide sequence ID" value="NZ_MLHQ01000024.1"/>
</dbReference>
<dbReference type="STRING" id="1907939.BKL49_09070"/>
<dbReference type="InterPro" id="IPR000836">
    <property type="entry name" value="PRTase_dom"/>
</dbReference>